<dbReference type="Proteomes" id="UP000654913">
    <property type="component" value="Chromosome 3"/>
</dbReference>
<feature type="transmembrane region" description="Helical" evidence="6">
    <location>
        <begin position="20"/>
        <end position="39"/>
    </location>
</feature>
<evidence type="ECO:0000256" key="3">
    <source>
        <dbReference type="ARBA" id="ARBA00022989"/>
    </source>
</evidence>
<accession>A0A7R8AJV1</accession>
<dbReference type="EMBL" id="AP024445">
    <property type="protein sequence ID" value="BCS22164.1"/>
    <property type="molecule type" value="Genomic_DNA"/>
</dbReference>
<feature type="transmembrane region" description="Helical" evidence="6">
    <location>
        <begin position="195"/>
        <end position="215"/>
    </location>
</feature>
<feature type="transmembrane region" description="Helical" evidence="6">
    <location>
        <begin position="122"/>
        <end position="144"/>
    </location>
</feature>
<evidence type="ECO:0000256" key="6">
    <source>
        <dbReference type="SAM" id="Phobius"/>
    </source>
</evidence>
<evidence type="ECO:0000256" key="4">
    <source>
        <dbReference type="ARBA" id="ARBA00023136"/>
    </source>
</evidence>
<dbReference type="KEGG" id="apuu:APUU_30389A"/>
<dbReference type="GeneID" id="64972169"/>
<feature type="transmembrane region" description="Helical" evidence="6">
    <location>
        <begin position="164"/>
        <end position="183"/>
    </location>
</feature>
<evidence type="ECO:0000256" key="5">
    <source>
        <dbReference type="SAM" id="MobiDB-lite"/>
    </source>
</evidence>
<evidence type="ECO:0008006" key="9">
    <source>
        <dbReference type="Google" id="ProtNLM"/>
    </source>
</evidence>
<feature type="transmembrane region" description="Helical" evidence="6">
    <location>
        <begin position="243"/>
        <end position="263"/>
    </location>
</feature>
<organism evidence="7 8">
    <name type="scientific">Aspergillus puulaauensis</name>
    <dbReference type="NCBI Taxonomy" id="1220207"/>
    <lineage>
        <taxon>Eukaryota</taxon>
        <taxon>Fungi</taxon>
        <taxon>Dikarya</taxon>
        <taxon>Ascomycota</taxon>
        <taxon>Pezizomycotina</taxon>
        <taxon>Eurotiomycetes</taxon>
        <taxon>Eurotiomycetidae</taxon>
        <taxon>Eurotiales</taxon>
        <taxon>Aspergillaceae</taxon>
        <taxon>Aspergillus</taxon>
    </lineage>
</organism>
<reference evidence="7" key="1">
    <citation type="submission" date="2021-01" db="EMBL/GenBank/DDBJ databases">
        <authorList>
            <consortium name="Aspergillus puulaauensis MK2 genome sequencing consortium"/>
            <person name="Kazuki M."/>
            <person name="Futagami T."/>
        </authorList>
    </citation>
    <scope>NUCLEOTIDE SEQUENCE</scope>
    <source>
        <strain evidence="7">MK2</strain>
    </source>
</reference>
<dbReference type="PANTHER" id="PTHR31465:SF13">
    <property type="entry name" value="RTA1 DOMAIN PROTEIN-RELATED"/>
    <property type="match status" value="1"/>
</dbReference>
<name>A0A7R8AJV1_9EURO</name>
<keyword evidence="3 6" id="KW-1133">Transmembrane helix</keyword>
<evidence type="ECO:0000256" key="1">
    <source>
        <dbReference type="ARBA" id="ARBA00004141"/>
    </source>
</evidence>
<dbReference type="PANTHER" id="PTHR31465">
    <property type="entry name" value="PROTEIN RTA1-RELATED"/>
    <property type="match status" value="1"/>
</dbReference>
<dbReference type="RefSeq" id="XP_041554358.1">
    <property type="nucleotide sequence ID" value="XM_041701476.1"/>
</dbReference>
<feature type="transmembrane region" description="Helical" evidence="6">
    <location>
        <begin position="86"/>
        <end position="110"/>
    </location>
</feature>
<evidence type="ECO:0000313" key="7">
    <source>
        <dbReference type="EMBL" id="BCS22164.1"/>
    </source>
</evidence>
<keyword evidence="4 6" id="KW-0472">Membrane</keyword>
<gene>
    <name evidence="7" type="ORF">APUU_30389A</name>
</gene>
<sequence length="344" mass="38752">MLDKRDPYQEGSIWYYAPNKGAPIAFAILFAISGIMHGYQTYKHKSWTVTGLLPWSALLFTIGFILRTVGAFGEWGNVEIYISSTVFLLAGPPVYEGANFLILGRILYYIPYLSPIHPGRVFSTFIGMLFFVEVLTANGAALVANTEATQNRRDIGEALLKSALILQLVLMVGFISLTATFHGRCRRAGVLTKRLIRVLTVLYCSCVLITTRTVFRTVEYFSAAGQNSWDNPNDVDPIIRNEWIFWFFEVAIMYANTTMLNIFHPMECLPKSNKIYLAKDGVSEIEGPGFKDPRPWIVTFVDPFDLIALFCKKGKQQNYWEVEEAGHPTGKQSDKEVVQPACNV</sequence>
<keyword evidence="2 6" id="KW-0812">Transmembrane</keyword>
<evidence type="ECO:0000313" key="8">
    <source>
        <dbReference type="Proteomes" id="UP000654913"/>
    </source>
</evidence>
<keyword evidence="8" id="KW-1185">Reference proteome</keyword>
<dbReference type="AlphaFoldDB" id="A0A7R8AJV1"/>
<feature type="transmembrane region" description="Helical" evidence="6">
    <location>
        <begin position="46"/>
        <end position="66"/>
    </location>
</feature>
<dbReference type="Pfam" id="PF04479">
    <property type="entry name" value="RTA1"/>
    <property type="match status" value="1"/>
</dbReference>
<protein>
    <recommendedName>
        <fullName evidence="9">RTA1 domain protein</fullName>
    </recommendedName>
</protein>
<reference evidence="7" key="2">
    <citation type="submission" date="2021-02" db="EMBL/GenBank/DDBJ databases">
        <title>Aspergillus puulaauensis MK2 genome sequence.</title>
        <authorList>
            <person name="Futagami T."/>
            <person name="Mori K."/>
            <person name="Kadooka C."/>
            <person name="Tanaka T."/>
        </authorList>
    </citation>
    <scope>NUCLEOTIDE SEQUENCE</scope>
    <source>
        <strain evidence="7">MK2</strain>
    </source>
</reference>
<dbReference type="GO" id="GO:0016020">
    <property type="term" value="C:membrane"/>
    <property type="evidence" value="ECO:0007669"/>
    <property type="project" value="UniProtKB-SubCell"/>
</dbReference>
<dbReference type="InterPro" id="IPR007568">
    <property type="entry name" value="RTA1"/>
</dbReference>
<dbReference type="OrthoDB" id="3358017at2759"/>
<proteinExistence type="predicted"/>
<evidence type="ECO:0000256" key="2">
    <source>
        <dbReference type="ARBA" id="ARBA00022692"/>
    </source>
</evidence>
<feature type="region of interest" description="Disordered" evidence="5">
    <location>
        <begin position="325"/>
        <end position="344"/>
    </location>
</feature>
<comment type="subcellular location">
    <subcellularLocation>
        <location evidence="1">Membrane</location>
        <topology evidence="1">Multi-pass membrane protein</topology>
    </subcellularLocation>
</comment>